<reference evidence="1 2" key="1">
    <citation type="journal article" date="2018" name="Elife">
        <title>Firefly genomes illuminate parallel origins of bioluminescence in beetles.</title>
        <authorList>
            <person name="Fallon T.R."/>
            <person name="Lower S.E."/>
            <person name="Chang C.H."/>
            <person name="Bessho-Uehara M."/>
            <person name="Martin G.J."/>
            <person name="Bewick A.J."/>
            <person name="Behringer M."/>
            <person name="Debat H.J."/>
            <person name="Wong I."/>
            <person name="Day J.C."/>
            <person name="Suvorov A."/>
            <person name="Silva C.J."/>
            <person name="Stanger-Hall K.F."/>
            <person name="Hall D.W."/>
            <person name="Schmitz R.J."/>
            <person name="Nelson D.R."/>
            <person name="Lewis S.M."/>
            <person name="Shigenobu S."/>
            <person name="Bybee S.M."/>
            <person name="Larracuente A.M."/>
            <person name="Oba Y."/>
            <person name="Weng J.K."/>
        </authorList>
    </citation>
    <scope>NUCLEOTIDE SEQUENCE [LARGE SCALE GENOMIC DNA]</scope>
    <source>
        <strain evidence="1">1611_PpyrPB1</strain>
        <tissue evidence="1">Whole body</tissue>
    </source>
</reference>
<organism evidence="1 2">
    <name type="scientific">Photinus pyralis</name>
    <name type="common">Common eastern firefly</name>
    <name type="synonym">Lampyris pyralis</name>
    <dbReference type="NCBI Taxonomy" id="7054"/>
    <lineage>
        <taxon>Eukaryota</taxon>
        <taxon>Metazoa</taxon>
        <taxon>Ecdysozoa</taxon>
        <taxon>Arthropoda</taxon>
        <taxon>Hexapoda</taxon>
        <taxon>Insecta</taxon>
        <taxon>Pterygota</taxon>
        <taxon>Neoptera</taxon>
        <taxon>Endopterygota</taxon>
        <taxon>Coleoptera</taxon>
        <taxon>Polyphaga</taxon>
        <taxon>Elateriformia</taxon>
        <taxon>Elateroidea</taxon>
        <taxon>Lampyridae</taxon>
        <taxon>Lampyrinae</taxon>
        <taxon>Photinus</taxon>
    </lineage>
</organism>
<protein>
    <submittedName>
        <fullName evidence="1">Uncharacterized protein</fullName>
    </submittedName>
</protein>
<name>A0A5N4B787_PHOPY</name>
<proteinExistence type="predicted"/>
<gene>
    <name evidence="1" type="ORF">PPYR_02437</name>
</gene>
<evidence type="ECO:0000313" key="1">
    <source>
        <dbReference type="EMBL" id="KAB0805467.1"/>
    </source>
</evidence>
<dbReference type="AlphaFoldDB" id="A0A5N4B787"/>
<comment type="caution">
    <text evidence="1">The sequence shown here is derived from an EMBL/GenBank/DDBJ whole genome shotgun (WGS) entry which is preliminary data.</text>
</comment>
<dbReference type="EMBL" id="VVIM01000001">
    <property type="protein sequence ID" value="KAB0805467.1"/>
    <property type="molecule type" value="Genomic_DNA"/>
</dbReference>
<accession>A0A5N4B787</accession>
<dbReference type="Proteomes" id="UP000327044">
    <property type="component" value="Unassembled WGS sequence"/>
</dbReference>
<evidence type="ECO:0000313" key="2">
    <source>
        <dbReference type="Proteomes" id="UP000327044"/>
    </source>
</evidence>
<sequence length="101" mass="11907">MRITKIRVKETQGLNLPGPNFCESEQVVLTEFSALNLIGCHFIAVWNTSTKCIRSMGVTYRVYFQVGGILSNEPPKYYFILRFYGKFYYTFHMYVPKFIHF</sequence>
<keyword evidence="2" id="KW-1185">Reference proteome</keyword>
<dbReference type="InParanoid" id="A0A5N4B787"/>